<dbReference type="PANTHER" id="PTHR42885:SF2">
    <property type="entry name" value="HISTIDINOL-PHOSPHATE AMINOTRANSFERASE"/>
    <property type="match status" value="1"/>
</dbReference>
<keyword evidence="5 11" id="KW-0032">Aminotransferase</keyword>
<dbReference type="InterPro" id="IPR005861">
    <property type="entry name" value="HisP_aminotrans"/>
</dbReference>
<keyword evidence="6 11" id="KW-0028">Amino-acid biosynthesis</keyword>
<evidence type="ECO:0000256" key="7">
    <source>
        <dbReference type="ARBA" id="ARBA00022679"/>
    </source>
</evidence>
<dbReference type="AlphaFoldDB" id="A0A6J4KNZ3"/>
<dbReference type="EC" id="2.6.1.9" evidence="11"/>
<comment type="similarity">
    <text evidence="3 11">Belongs to the class-II pyridoxal-phosphate-dependent aminotransferase family. Histidinol-phosphate aminotransferase subfamily.</text>
</comment>
<feature type="modified residue" description="N6-(pyridoxal phosphate)lysine" evidence="11">
    <location>
        <position position="227"/>
    </location>
</feature>
<keyword evidence="7 11" id="KW-0808">Transferase</keyword>
<keyword evidence="9 11" id="KW-0368">Histidine biosynthesis</keyword>
<dbReference type="NCBIfam" id="TIGR01141">
    <property type="entry name" value="hisC"/>
    <property type="match status" value="1"/>
</dbReference>
<evidence type="ECO:0000256" key="5">
    <source>
        <dbReference type="ARBA" id="ARBA00022576"/>
    </source>
</evidence>
<evidence type="ECO:0000259" key="12">
    <source>
        <dbReference type="Pfam" id="PF00155"/>
    </source>
</evidence>
<dbReference type="GO" id="GO:0004400">
    <property type="term" value="F:histidinol-phosphate transaminase activity"/>
    <property type="evidence" value="ECO:0007669"/>
    <property type="project" value="UniProtKB-UniRule"/>
</dbReference>
<dbReference type="GO" id="GO:0030170">
    <property type="term" value="F:pyridoxal phosphate binding"/>
    <property type="evidence" value="ECO:0007669"/>
    <property type="project" value="InterPro"/>
</dbReference>
<keyword evidence="8 11" id="KW-0663">Pyridoxal phosphate</keyword>
<protein>
    <recommendedName>
        <fullName evidence="11">Histidinol-phosphate aminotransferase</fullName>
        <ecNumber evidence="11">2.6.1.9</ecNumber>
    </recommendedName>
    <alternativeName>
        <fullName evidence="11">Imidazole acetol-phosphate transaminase</fullName>
    </alternativeName>
</protein>
<organism evidence="13">
    <name type="scientific">uncultured Gemmatimonadota bacterium</name>
    <dbReference type="NCBI Taxonomy" id="203437"/>
    <lineage>
        <taxon>Bacteria</taxon>
        <taxon>Pseudomonadati</taxon>
        <taxon>Gemmatimonadota</taxon>
        <taxon>environmental samples</taxon>
    </lineage>
</organism>
<evidence type="ECO:0000256" key="1">
    <source>
        <dbReference type="ARBA" id="ARBA00001933"/>
    </source>
</evidence>
<dbReference type="InterPro" id="IPR001917">
    <property type="entry name" value="Aminotrans_II_pyridoxalP_BS"/>
</dbReference>
<dbReference type="Pfam" id="PF00155">
    <property type="entry name" value="Aminotran_1_2"/>
    <property type="match status" value="1"/>
</dbReference>
<name>A0A6J4KNZ3_9BACT</name>
<gene>
    <name evidence="11" type="primary">hisC</name>
    <name evidence="13" type="ORF">AVDCRST_MAG68-1218</name>
</gene>
<dbReference type="Gene3D" id="3.90.1150.10">
    <property type="entry name" value="Aspartate Aminotransferase, domain 1"/>
    <property type="match status" value="1"/>
</dbReference>
<evidence type="ECO:0000313" key="13">
    <source>
        <dbReference type="EMBL" id="CAA9311038.1"/>
    </source>
</evidence>
<evidence type="ECO:0000256" key="10">
    <source>
        <dbReference type="ARBA" id="ARBA00047481"/>
    </source>
</evidence>
<comment type="catalytic activity">
    <reaction evidence="10 11">
        <text>L-histidinol phosphate + 2-oxoglutarate = 3-(imidazol-4-yl)-2-oxopropyl phosphate + L-glutamate</text>
        <dbReference type="Rhea" id="RHEA:23744"/>
        <dbReference type="ChEBI" id="CHEBI:16810"/>
        <dbReference type="ChEBI" id="CHEBI:29985"/>
        <dbReference type="ChEBI" id="CHEBI:57766"/>
        <dbReference type="ChEBI" id="CHEBI:57980"/>
        <dbReference type="EC" id="2.6.1.9"/>
    </reaction>
</comment>
<evidence type="ECO:0000256" key="11">
    <source>
        <dbReference type="HAMAP-Rule" id="MF_01023"/>
    </source>
</evidence>
<dbReference type="PROSITE" id="PS00599">
    <property type="entry name" value="AA_TRANSFER_CLASS_2"/>
    <property type="match status" value="1"/>
</dbReference>
<dbReference type="InterPro" id="IPR004839">
    <property type="entry name" value="Aminotransferase_I/II_large"/>
</dbReference>
<evidence type="ECO:0000256" key="2">
    <source>
        <dbReference type="ARBA" id="ARBA00005011"/>
    </source>
</evidence>
<evidence type="ECO:0000256" key="8">
    <source>
        <dbReference type="ARBA" id="ARBA00022898"/>
    </source>
</evidence>
<dbReference type="InterPro" id="IPR015424">
    <property type="entry name" value="PyrdxlP-dep_Trfase"/>
</dbReference>
<evidence type="ECO:0000256" key="3">
    <source>
        <dbReference type="ARBA" id="ARBA00007970"/>
    </source>
</evidence>
<proteinExistence type="inferred from homology"/>
<evidence type="ECO:0000256" key="9">
    <source>
        <dbReference type="ARBA" id="ARBA00023102"/>
    </source>
</evidence>
<dbReference type="HAMAP" id="MF_01023">
    <property type="entry name" value="HisC_aminotrans_2"/>
    <property type="match status" value="1"/>
</dbReference>
<evidence type="ECO:0000256" key="4">
    <source>
        <dbReference type="ARBA" id="ARBA00011738"/>
    </source>
</evidence>
<dbReference type="UniPathway" id="UPA00031">
    <property type="reaction ID" value="UER00012"/>
</dbReference>
<evidence type="ECO:0000256" key="6">
    <source>
        <dbReference type="ARBA" id="ARBA00022605"/>
    </source>
</evidence>
<feature type="domain" description="Aminotransferase class I/classII large" evidence="12">
    <location>
        <begin position="39"/>
        <end position="365"/>
    </location>
</feature>
<dbReference type="GO" id="GO:0000105">
    <property type="term" value="P:L-histidine biosynthetic process"/>
    <property type="evidence" value="ECO:0007669"/>
    <property type="project" value="UniProtKB-UniRule"/>
</dbReference>
<dbReference type="Gene3D" id="3.40.640.10">
    <property type="entry name" value="Type I PLP-dependent aspartate aminotransferase-like (Major domain)"/>
    <property type="match status" value="1"/>
</dbReference>
<comment type="subunit">
    <text evidence="4 11">Homodimer.</text>
</comment>
<comment type="pathway">
    <text evidence="2 11">Amino-acid biosynthesis; L-histidine biosynthesis; L-histidine from 5-phospho-alpha-D-ribose 1-diphosphate: step 7/9.</text>
</comment>
<sequence>MRVFDRRTGNAVNEELLRLVKPSVRAMGAYTLRPYEPRIKLNQNENPWDVPAEVKARIGERLADRPWNRYPPFVASSFIGAVSEATGWPAEGILVANGSNELIQSTLAVVVGPGTSVVIPEPTFTLYRLMTEVNGGDVVSVPLTAGLRFDVDAIIRAARESRAAVVVLCTPNNPTGAALSLDEIAHIHDASEGLVLVDQAYVEFGGADAIPLLRSHPRLVVLRTFSKAMAMAGLRAGYMLADPVIAAEVNKAKLPYNINFFTEVAAAEVLRARHLLEPGVAKLREERDRMIAAMSAIPGLHVFPSAANFWTFRVDAPHVTHKGLFQRLLDEHGILIRDVSGYPMLERCLRANVGTPEENDALLGAVSAIMEEGR</sequence>
<dbReference type="CDD" id="cd00609">
    <property type="entry name" value="AAT_like"/>
    <property type="match status" value="1"/>
</dbReference>
<dbReference type="EMBL" id="CADCTW010000069">
    <property type="protein sequence ID" value="CAA9311038.1"/>
    <property type="molecule type" value="Genomic_DNA"/>
</dbReference>
<dbReference type="PANTHER" id="PTHR42885">
    <property type="entry name" value="HISTIDINOL-PHOSPHATE AMINOTRANSFERASE-RELATED"/>
    <property type="match status" value="1"/>
</dbReference>
<dbReference type="InterPro" id="IPR015422">
    <property type="entry name" value="PyrdxlP-dep_Trfase_small"/>
</dbReference>
<dbReference type="SUPFAM" id="SSF53383">
    <property type="entry name" value="PLP-dependent transferases"/>
    <property type="match status" value="1"/>
</dbReference>
<comment type="cofactor">
    <cofactor evidence="1 11">
        <name>pyridoxal 5'-phosphate</name>
        <dbReference type="ChEBI" id="CHEBI:597326"/>
    </cofactor>
</comment>
<dbReference type="InterPro" id="IPR015421">
    <property type="entry name" value="PyrdxlP-dep_Trfase_major"/>
</dbReference>
<reference evidence="13" key="1">
    <citation type="submission" date="2020-02" db="EMBL/GenBank/DDBJ databases">
        <authorList>
            <person name="Meier V. D."/>
        </authorList>
    </citation>
    <scope>NUCLEOTIDE SEQUENCE</scope>
    <source>
        <strain evidence="13">AVDCRST_MAG68</strain>
    </source>
</reference>
<accession>A0A6J4KNZ3</accession>